<organism evidence="1 2">
    <name type="scientific">Metarhizium anisopliae BRIP 53293</name>
    <dbReference type="NCBI Taxonomy" id="1291518"/>
    <lineage>
        <taxon>Eukaryota</taxon>
        <taxon>Fungi</taxon>
        <taxon>Dikarya</taxon>
        <taxon>Ascomycota</taxon>
        <taxon>Pezizomycotina</taxon>
        <taxon>Sordariomycetes</taxon>
        <taxon>Hypocreomycetidae</taxon>
        <taxon>Hypocreales</taxon>
        <taxon>Clavicipitaceae</taxon>
        <taxon>Metarhizium</taxon>
    </lineage>
</organism>
<reference evidence="2" key="1">
    <citation type="journal article" date="2014" name="BMC Genomics">
        <title>The genome sequence of the biocontrol fungus Metarhizium anisopliae and comparative genomics of Metarhizium species.</title>
        <authorList>
            <person name="Pattemore J.A."/>
            <person name="Hane J.K."/>
            <person name="Williams A.H."/>
            <person name="Wilson B.A."/>
            <person name="Stodart B.J."/>
            <person name="Ash G.J."/>
        </authorList>
    </citation>
    <scope>NUCLEOTIDE SEQUENCE [LARGE SCALE GENOMIC DNA]</scope>
    <source>
        <strain evidence="2">BRIP 53293</strain>
    </source>
</reference>
<accession>A0A0D9NH34</accession>
<sequence>MSPQTRRSEIYYSSAIAHELYLSPAARRVPQNNTLARLFILYMSARDIAV</sequence>
<evidence type="ECO:0000313" key="1">
    <source>
        <dbReference type="EMBL" id="KJK73312.1"/>
    </source>
</evidence>
<dbReference type="EMBL" id="KE384982">
    <property type="protein sequence ID" value="KJK73312.1"/>
    <property type="molecule type" value="Genomic_DNA"/>
</dbReference>
<keyword evidence="2" id="KW-1185">Reference proteome</keyword>
<dbReference type="Proteomes" id="UP000054544">
    <property type="component" value="Unassembled WGS sequence"/>
</dbReference>
<dbReference type="AlphaFoldDB" id="A0A0D9NH34"/>
<proteinExistence type="predicted"/>
<gene>
    <name evidence="1" type="ORF">H634G_11555</name>
</gene>
<protein>
    <submittedName>
        <fullName evidence="1">Uncharacterized protein</fullName>
    </submittedName>
</protein>
<evidence type="ECO:0000313" key="2">
    <source>
        <dbReference type="Proteomes" id="UP000054544"/>
    </source>
</evidence>
<name>A0A0D9NH34_METAN</name>